<evidence type="ECO:0000256" key="1">
    <source>
        <dbReference type="SAM" id="Phobius"/>
    </source>
</evidence>
<feature type="transmembrane region" description="Helical" evidence="1">
    <location>
        <begin position="44"/>
        <end position="64"/>
    </location>
</feature>
<feature type="transmembrane region" description="Helical" evidence="1">
    <location>
        <begin position="243"/>
        <end position="263"/>
    </location>
</feature>
<keyword evidence="1" id="KW-1133">Transmembrane helix</keyword>
<feature type="transmembrane region" description="Helical" evidence="1">
    <location>
        <begin position="163"/>
        <end position="187"/>
    </location>
</feature>
<organism evidence="2 3">
    <name type="scientific">Curvularia clavata</name>
    <dbReference type="NCBI Taxonomy" id="95742"/>
    <lineage>
        <taxon>Eukaryota</taxon>
        <taxon>Fungi</taxon>
        <taxon>Dikarya</taxon>
        <taxon>Ascomycota</taxon>
        <taxon>Pezizomycotina</taxon>
        <taxon>Dothideomycetes</taxon>
        <taxon>Pleosporomycetidae</taxon>
        <taxon>Pleosporales</taxon>
        <taxon>Pleosporineae</taxon>
        <taxon>Pleosporaceae</taxon>
        <taxon>Curvularia</taxon>
    </lineage>
</organism>
<dbReference type="VEuPathDB" id="FungiDB:yc1106_02975"/>
<name>A0A9Q8Z3R9_CURCL</name>
<accession>A0A9Q8Z3R9</accession>
<dbReference type="Proteomes" id="UP001056012">
    <property type="component" value="Chromosome 2"/>
</dbReference>
<dbReference type="PANTHER" id="PTHR38848:SF3">
    <property type="entry name" value="G-PROTEIN COUPLED RECEPTORS FAMILY 3 PROFILE DOMAIN-CONTAINING PROTEIN"/>
    <property type="match status" value="1"/>
</dbReference>
<keyword evidence="1" id="KW-0472">Membrane</keyword>
<dbReference type="OrthoDB" id="3210850at2759"/>
<sequence length="315" mass="34804">MRIAWCALLPSALSLRKAPPLTSIGYRIRQFHPQFPKHMTLTHVYVFVDYVSAITFNISAAIVYNGLDTTTSRVCEAIIRLCLLFYTAGKVSISRCCGRYLFLVERVRVLRAPYRSRFGDYLWLLSTITIFVTLGAIGVAGSVSPVTSVSPADRICRIGLQPYAIIPLLVCDIVINMFLTSVFIYLLSPLVRGSQSSDAGFVSRLARAVTSTCRRANPEGTIDLHPTNQVIIRRVEKLLWKTLIGYVLVVLPAAGNLTALLVMRGYMPAFYTAIFANENKIVTWAAVVLHWLTVASADKDKGKPAVADVQFKGSP</sequence>
<evidence type="ECO:0000313" key="3">
    <source>
        <dbReference type="Proteomes" id="UP001056012"/>
    </source>
</evidence>
<keyword evidence="3" id="KW-1185">Reference proteome</keyword>
<dbReference type="AlphaFoldDB" id="A0A9Q8Z3R9"/>
<keyword evidence="1" id="KW-0812">Transmembrane</keyword>
<reference evidence="2" key="1">
    <citation type="submission" date="2021-12" db="EMBL/GenBank/DDBJ databases">
        <title>Curvularia clavata genome.</title>
        <authorList>
            <person name="Cao Y."/>
        </authorList>
    </citation>
    <scope>NUCLEOTIDE SEQUENCE</scope>
    <source>
        <strain evidence="2">Yc1106</strain>
    </source>
</reference>
<feature type="transmembrane region" description="Helical" evidence="1">
    <location>
        <begin position="121"/>
        <end position="143"/>
    </location>
</feature>
<protein>
    <submittedName>
        <fullName evidence="2">Uncharacterized protein</fullName>
    </submittedName>
</protein>
<proteinExistence type="predicted"/>
<gene>
    <name evidence="2" type="ORF">yc1106_02975</name>
</gene>
<dbReference type="EMBL" id="CP089275">
    <property type="protein sequence ID" value="USP75701.1"/>
    <property type="molecule type" value="Genomic_DNA"/>
</dbReference>
<evidence type="ECO:0000313" key="2">
    <source>
        <dbReference type="EMBL" id="USP75701.1"/>
    </source>
</evidence>
<dbReference type="PANTHER" id="PTHR38848">
    <property type="entry name" value="G-PROTEIN COUPLED RECEPTORS FAMILY 3 PROFILE DOMAIN-CONTAINING PROTEIN"/>
    <property type="match status" value="1"/>
</dbReference>